<sequence length="59" mass="6539">MTVVIREGHDHSGAVHKDHDHVVNKGITTQPKTVMPNAILENLWNLQLRSIISSSTKIA</sequence>
<comment type="caution">
    <text evidence="1">The sequence shown here is derived from an EMBL/GenBank/DDBJ whole genome shotgun (WGS) entry which is preliminary data.</text>
</comment>
<evidence type="ECO:0000313" key="1">
    <source>
        <dbReference type="EMBL" id="RHN73831.1"/>
    </source>
</evidence>
<proteinExistence type="predicted"/>
<gene>
    <name evidence="1" type="ORF">MtrunA17_Chr2g0302831</name>
</gene>
<dbReference type="AlphaFoldDB" id="A0A396JB56"/>
<accession>A0A396JB56</accession>
<dbReference type="Proteomes" id="UP000265566">
    <property type="component" value="Chromosome 2"/>
</dbReference>
<evidence type="ECO:0000313" key="2">
    <source>
        <dbReference type="Proteomes" id="UP000265566"/>
    </source>
</evidence>
<reference evidence="2" key="1">
    <citation type="journal article" date="2018" name="Nat. Plants">
        <title>Whole-genome landscape of Medicago truncatula symbiotic genes.</title>
        <authorList>
            <person name="Pecrix Y."/>
            <person name="Staton S.E."/>
            <person name="Sallet E."/>
            <person name="Lelandais-Briere C."/>
            <person name="Moreau S."/>
            <person name="Carrere S."/>
            <person name="Blein T."/>
            <person name="Jardinaud M.F."/>
            <person name="Latrasse D."/>
            <person name="Zouine M."/>
            <person name="Zahm M."/>
            <person name="Kreplak J."/>
            <person name="Mayjonade B."/>
            <person name="Satge C."/>
            <person name="Perez M."/>
            <person name="Cauet S."/>
            <person name="Marande W."/>
            <person name="Chantry-Darmon C."/>
            <person name="Lopez-Roques C."/>
            <person name="Bouchez O."/>
            <person name="Berard A."/>
            <person name="Debelle F."/>
            <person name="Munos S."/>
            <person name="Bendahmane A."/>
            <person name="Berges H."/>
            <person name="Niebel A."/>
            <person name="Buitink J."/>
            <person name="Frugier F."/>
            <person name="Benhamed M."/>
            <person name="Crespi M."/>
            <person name="Gouzy J."/>
            <person name="Gamas P."/>
        </authorList>
    </citation>
    <scope>NUCLEOTIDE SEQUENCE [LARGE SCALE GENOMIC DNA]</scope>
    <source>
        <strain evidence="2">cv. Jemalong A17</strain>
    </source>
</reference>
<dbReference type="EMBL" id="PSQE01000002">
    <property type="protein sequence ID" value="RHN73831.1"/>
    <property type="molecule type" value="Genomic_DNA"/>
</dbReference>
<name>A0A396JB56_MEDTR</name>
<protein>
    <submittedName>
        <fullName evidence="1">Uncharacterized protein</fullName>
    </submittedName>
</protein>
<dbReference type="Gramene" id="rna9707">
    <property type="protein sequence ID" value="RHN73831.1"/>
    <property type="gene ID" value="gene9707"/>
</dbReference>
<organism evidence="1 2">
    <name type="scientific">Medicago truncatula</name>
    <name type="common">Barrel medic</name>
    <name type="synonym">Medicago tribuloides</name>
    <dbReference type="NCBI Taxonomy" id="3880"/>
    <lineage>
        <taxon>Eukaryota</taxon>
        <taxon>Viridiplantae</taxon>
        <taxon>Streptophyta</taxon>
        <taxon>Embryophyta</taxon>
        <taxon>Tracheophyta</taxon>
        <taxon>Spermatophyta</taxon>
        <taxon>Magnoliopsida</taxon>
        <taxon>eudicotyledons</taxon>
        <taxon>Gunneridae</taxon>
        <taxon>Pentapetalae</taxon>
        <taxon>rosids</taxon>
        <taxon>fabids</taxon>
        <taxon>Fabales</taxon>
        <taxon>Fabaceae</taxon>
        <taxon>Papilionoideae</taxon>
        <taxon>50 kb inversion clade</taxon>
        <taxon>NPAAA clade</taxon>
        <taxon>Hologalegina</taxon>
        <taxon>IRL clade</taxon>
        <taxon>Trifolieae</taxon>
        <taxon>Medicago</taxon>
    </lineage>
</organism>